<evidence type="ECO:0000256" key="1">
    <source>
        <dbReference type="ARBA" id="ARBA00004651"/>
    </source>
</evidence>
<dbReference type="RefSeq" id="WP_209022826.1">
    <property type="nucleotide sequence ID" value="NZ_JAATJC010000001.1"/>
</dbReference>
<evidence type="ECO:0000256" key="5">
    <source>
        <dbReference type="ARBA" id="ARBA00022989"/>
    </source>
</evidence>
<organism evidence="8 9">
    <name type="scientific">Sphingomonas kaistensis</name>
    <dbReference type="NCBI Taxonomy" id="298708"/>
    <lineage>
        <taxon>Bacteria</taxon>
        <taxon>Pseudomonadati</taxon>
        <taxon>Pseudomonadota</taxon>
        <taxon>Alphaproteobacteria</taxon>
        <taxon>Sphingomonadales</taxon>
        <taxon>Sphingomonadaceae</taxon>
        <taxon>Sphingomonas</taxon>
    </lineage>
</organism>
<dbReference type="AlphaFoldDB" id="A0A7X5Y7A3"/>
<dbReference type="Pfam" id="PF03994">
    <property type="entry name" value="DUF350"/>
    <property type="match status" value="1"/>
</dbReference>
<feature type="transmembrane region" description="Helical" evidence="7">
    <location>
        <begin position="12"/>
        <end position="31"/>
    </location>
</feature>
<comment type="subcellular location">
    <subcellularLocation>
        <location evidence="1">Cell membrane</location>
        <topology evidence="1">Multi-pass membrane protein</topology>
    </subcellularLocation>
</comment>
<evidence type="ECO:0000256" key="7">
    <source>
        <dbReference type="SAM" id="Phobius"/>
    </source>
</evidence>
<comment type="caution">
    <text evidence="8">The sequence shown here is derived from an EMBL/GenBank/DDBJ whole genome shotgun (WGS) entry which is preliminary data.</text>
</comment>
<dbReference type="PANTHER" id="PTHR40043:SF1">
    <property type="entry name" value="UPF0719 INNER MEMBRANE PROTEIN YJFL"/>
    <property type="match status" value="1"/>
</dbReference>
<keyword evidence="4 7" id="KW-0812">Transmembrane</keyword>
<dbReference type="PANTHER" id="PTHR40043">
    <property type="entry name" value="UPF0719 INNER MEMBRANE PROTEIN YJFL"/>
    <property type="match status" value="1"/>
</dbReference>
<protein>
    <submittedName>
        <fullName evidence="8">Putative membrane protein</fullName>
    </submittedName>
</protein>
<feature type="transmembrane region" description="Helical" evidence="7">
    <location>
        <begin position="78"/>
        <end position="100"/>
    </location>
</feature>
<accession>A0A7X5Y7A3</accession>
<evidence type="ECO:0000256" key="2">
    <source>
        <dbReference type="ARBA" id="ARBA00005779"/>
    </source>
</evidence>
<evidence type="ECO:0000313" key="8">
    <source>
        <dbReference type="EMBL" id="NJC06048.1"/>
    </source>
</evidence>
<feature type="transmembrane region" description="Helical" evidence="7">
    <location>
        <begin position="51"/>
        <end position="72"/>
    </location>
</feature>
<gene>
    <name evidence="8" type="ORF">GGQ97_001841</name>
</gene>
<evidence type="ECO:0000313" key="9">
    <source>
        <dbReference type="Proteomes" id="UP000558192"/>
    </source>
</evidence>
<proteinExistence type="inferred from homology"/>
<name>A0A7X5Y7A3_9SPHN</name>
<evidence type="ECO:0000256" key="3">
    <source>
        <dbReference type="ARBA" id="ARBA00022475"/>
    </source>
</evidence>
<dbReference type="Proteomes" id="UP000558192">
    <property type="component" value="Unassembled WGS sequence"/>
</dbReference>
<keyword evidence="5 7" id="KW-1133">Transmembrane helix</keyword>
<reference evidence="8 9" key="1">
    <citation type="submission" date="2020-03" db="EMBL/GenBank/DDBJ databases">
        <title>Genomic Encyclopedia of Type Strains, Phase IV (KMG-IV): sequencing the most valuable type-strain genomes for metagenomic binning, comparative biology and taxonomic classification.</title>
        <authorList>
            <person name="Goeker M."/>
        </authorList>
    </citation>
    <scope>NUCLEOTIDE SEQUENCE [LARGE SCALE GENOMIC DNA]</scope>
    <source>
        <strain evidence="8 9">DSM 16846</strain>
    </source>
</reference>
<sequence length="135" mass="14090">MFGYFTAVLSHFLAYFGAALLLAAAFLTLYIQLTPHRELELIRAGNSAAALQLTGTFLGFALPVAVVIGNSVSIPDMLLWGAVAAIVQLLVFVVIARLLFRGISSKIDEGCTSSGIFVGGMGLGIGVLQAACMVP</sequence>
<keyword evidence="3" id="KW-1003">Cell membrane</keyword>
<comment type="similarity">
    <text evidence="2">Belongs to the UPF0719 family.</text>
</comment>
<keyword evidence="9" id="KW-1185">Reference proteome</keyword>
<evidence type="ECO:0000256" key="6">
    <source>
        <dbReference type="ARBA" id="ARBA00023136"/>
    </source>
</evidence>
<dbReference type="InterPro" id="IPR007140">
    <property type="entry name" value="DUF350"/>
</dbReference>
<feature type="transmembrane region" description="Helical" evidence="7">
    <location>
        <begin position="112"/>
        <end position="131"/>
    </location>
</feature>
<keyword evidence="6 7" id="KW-0472">Membrane</keyword>
<dbReference type="EMBL" id="JAATJC010000001">
    <property type="protein sequence ID" value="NJC06048.1"/>
    <property type="molecule type" value="Genomic_DNA"/>
</dbReference>
<dbReference type="GO" id="GO:0005886">
    <property type="term" value="C:plasma membrane"/>
    <property type="evidence" value="ECO:0007669"/>
    <property type="project" value="UniProtKB-SubCell"/>
</dbReference>
<evidence type="ECO:0000256" key="4">
    <source>
        <dbReference type="ARBA" id="ARBA00022692"/>
    </source>
</evidence>